<name>A0ABV3WRE2_9HYPH</name>
<dbReference type="EC" id="5.99.1.4" evidence="1"/>
<organism evidence="3 4">
    <name type="scientific">Neoaquamicrobium sediminum</name>
    <dbReference type="NCBI Taxonomy" id="1849104"/>
    <lineage>
        <taxon>Bacteria</taxon>
        <taxon>Pseudomonadati</taxon>
        <taxon>Pseudomonadota</taxon>
        <taxon>Alphaproteobacteria</taxon>
        <taxon>Hyphomicrobiales</taxon>
        <taxon>Phyllobacteriaceae</taxon>
        <taxon>Neoaquamicrobium</taxon>
    </lineage>
</organism>
<dbReference type="InterPro" id="IPR014440">
    <property type="entry name" value="HCCAis_GSTk"/>
</dbReference>
<comment type="caution">
    <text evidence="3">The sequence shown here is derived from an EMBL/GenBank/DDBJ whole genome shotgun (WGS) entry which is preliminary data.</text>
</comment>
<dbReference type="PANTHER" id="PTHR42943">
    <property type="entry name" value="GLUTATHIONE S-TRANSFERASE KAPPA"/>
    <property type="match status" value="1"/>
</dbReference>
<dbReference type="PIRSF" id="PIRSF006386">
    <property type="entry name" value="HCCAis_GSTk"/>
    <property type="match status" value="1"/>
</dbReference>
<gene>
    <name evidence="3" type="ORF">V1479_06160</name>
</gene>
<comment type="similarity">
    <text evidence="1">Belongs to the GST superfamily. NadH family.</text>
</comment>
<dbReference type="Pfam" id="PF01323">
    <property type="entry name" value="DSBA"/>
    <property type="match status" value="1"/>
</dbReference>
<reference evidence="3 4" key="1">
    <citation type="submission" date="2024-01" db="EMBL/GenBank/DDBJ databases">
        <title>New evidence supports the origin of RcGTA from prophage.</title>
        <authorList>
            <person name="Xu Y."/>
            <person name="Liu B."/>
            <person name="Chen F."/>
        </authorList>
    </citation>
    <scope>NUCLEOTIDE SEQUENCE [LARGE SCALE GENOMIC DNA]</scope>
    <source>
        <strain evidence="3 4">CBW1107-2</strain>
    </source>
</reference>
<evidence type="ECO:0000313" key="4">
    <source>
        <dbReference type="Proteomes" id="UP001559025"/>
    </source>
</evidence>
<dbReference type="EMBL" id="JAZHFV010000002">
    <property type="protein sequence ID" value="MEX4006881.1"/>
    <property type="molecule type" value="Genomic_DNA"/>
</dbReference>
<keyword evidence="1 3" id="KW-0413">Isomerase</keyword>
<dbReference type="CDD" id="cd03022">
    <property type="entry name" value="DsbA_HCCA_Iso"/>
    <property type="match status" value="1"/>
</dbReference>
<evidence type="ECO:0000256" key="1">
    <source>
        <dbReference type="PIRNR" id="PIRNR006386"/>
    </source>
</evidence>
<keyword evidence="4" id="KW-1185">Reference proteome</keyword>
<evidence type="ECO:0000313" key="3">
    <source>
        <dbReference type="EMBL" id="MEX4006881.1"/>
    </source>
</evidence>
<evidence type="ECO:0000259" key="2">
    <source>
        <dbReference type="Pfam" id="PF01323"/>
    </source>
</evidence>
<sequence length="204" mass="22400">MTAIDYYFICSSPFAYLGHKAFHELAARHGAEIRYKPINIGGVWEKSGSVPLGQRTPLRQRYRRIELQRIADMRGLPLELEPKFFPVDPGLADRCVIALVRQGADPAGFIWRVHQGVWAKGENIADPEQLAAYLMAEGHDADAVLKAAGEPEAAETLARNTSEASDAGAVGAPVYVLNGEPFWGQDRLDHLAHALETGRAPFRA</sequence>
<dbReference type="InterPro" id="IPR044087">
    <property type="entry name" value="NahD-like"/>
</dbReference>
<comment type="catalytic activity">
    <reaction evidence="1">
        <text>2-hydroxychromene-2-carboxylate = (3E)-4-(2-hydroxyphenyl)-2-oxobut-3-enoate</text>
        <dbReference type="Rhea" id="RHEA:27401"/>
        <dbReference type="ChEBI" id="CHEBI:59350"/>
        <dbReference type="ChEBI" id="CHEBI:59353"/>
        <dbReference type="EC" id="5.99.1.4"/>
    </reaction>
</comment>
<dbReference type="InterPro" id="IPR001853">
    <property type="entry name" value="DSBA-like_thioredoxin_dom"/>
</dbReference>
<dbReference type="GO" id="GO:0016853">
    <property type="term" value="F:isomerase activity"/>
    <property type="evidence" value="ECO:0007669"/>
    <property type="project" value="UniProtKB-KW"/>
</dbReference>
<dbReference type="InterPro" id="IPR051924">
    <property type="entry name" value="GST_Kappa/NadH"/>
</dbReference>
<dbReference type="Proteomes" id="UP001559025">
    <property type="component" value="Unassembled WGS sequence"/>
</dbReference>
<dbReference type="InterPro" id="IPR036249">
    <property type="entry name" value="Thioredoxin-like_sf"/>
</dbReference>
<protein>
    <recommendedName>
        <fullName evidence="1">2-hydroxychromene-2-carboxylate isomerase</fullName>
        <ecNumber evidence="1">5.99.1.4</ecNumber>
    </recommendedName>
</protein>
<proteinExistence type="inferred from homology"/>
<dbReference type="SUPFAM" id="SSF52833">
    <property type="entry name" value="Thioredoxin-like"/>
    <property type="match status" value="1"/>
</dbReference>
<dbReference type="RefSeq" id="WP_368802140.1">
    <property type="nucleotide sequence ID" value="NZ_JAZHFV010000002.1"/>
</dbReference>
<dbReference type="PANTHER" id="PTHR42943:SF2">
    <property type="entry name" value="GLUTATHIONE S-TRANSFERASE KAPPA 1"/>
    <property type="match status" value="1"/>
</dbReference>
<dbReference type="Gene3D" id="3.40.30.10">
    <property type="entry name" value="Glutaredoxin"/>
    <property type="match status" value="1"/>
</dbReference>
<feature type="domain" description="DSBA-like thioredoxin" evidence="2">
    <location>
        <begin position="4"/>
        <end position="195"/>
    </location>
</feature>
<accession>A0ABV3WRE2</accession>